<dbReference type="Pfam" id="PF24175">
    <property type="entry name" value="SU10_adaptor"/>
    <property type="match status" value="1"/>
</dbReference>
<comment type="caution">
    <text evidence="1">The sequence shown here is derived from an EMBL/GenBank/DDBJ whole genome shotgun (WGS) entry which is preliminary data.</text>
</comment>
<organism evidence="1">
    <name type="scientific">marine sediment metagenome</name>
    <dbReference type="NCBI Taxonomy" id="412755"/>
    <lineage>
        <taxon>unclassified sequences</taxon>
        <taxon>metagenomes</taxon>
        <taxon>ecological metagenomes</taxon>
    </lineage>
</organism>
<name>X0USF3_9ZZZZ</name>
<accession>X0USF3</accession>
<dbReference type="AlphaFoldDB" id="X0USF3"/>
<reference evidence="1" key="1">
    <citation type="journal article" date="2014" name="Front. Microbiol.">
        <title>High frequency of phylogenetically diverse reductive dehalogenase-homologous genes in deep subseafloor sedimentary metagenomes.</title>
        <authorList>
            <person name="Kawai M."/>
            <person name="Futagami T."/>
            <person name="Toyoda A."/>
            <person name="Takaki Y."/>
            <person name="Nishi S."/>
            <person name="Hori S."/>
            <person name="Arai W."/>
            <person name="Tsubouchi T."/>
            <person name="Morono Y."/>
            <person name="Uchiyama I."/>
            <person name="Ito T."/>
            <person name="Fujiyama A."/>
            <person name="Inagaki F."/>
            <person name="Takami H."/>
        </authorList>
    </citation>
    <scope>NUCLEOTIDE SEQUENCE</scope>
    <source>
        <strain evidence="1">Expedition CK06-06</strain>
    </source>
</reference>
<sequence>MASEVTLTTLRASVLDRADMTGGTFIVAAQLDEYINEEAAKLYYLLANLFEDLFYATEDITLVAGTESYDLPQTAGSTVKLHKSLKVYYLEGGKRRTLRRFVMDDLDKEEYLYGPALATGIHMRYRIMGNKIFFTPTPAAGTVEMWYIPEFVKLVNAGDKLSGSFQVVAGWEQYLIYGAAAQCLLKEESLEQAQGYQAKQAKLEADYRIEASERDVAEPQRITDVYGYGSGVTYGFGGW</sequence>
<evidence type="ECO:0000313" key="1">
    <source>
        <dbReference type="EMBL" id="GAG02157.1"/>
    </source>
</evidence>
<proteinExistence type="predicted"/>
<gene>
    <name evidence="1" type="ORF">S01H1_43776</name>
</gene>
<protein>
    <submittedName>
        <fullName evidence="1">Uncharacterized protein</fullName>
    </submittedName>
</protein>
<dbReference type="InterPro" id="IPR056209">
    <property type="entry name" value="SU10_adaptor"/>
</dbReference>
<dbReference type="EMBL" id="BARS01027896">
    <property type="protein sequence ID" value="GAG02157.1"/>
    <property type="molecule type" value="Genomic_DNA"/>
</dbReference>